<sequence length="41" mass="4456">MVGFPSSYGIVAERRVVLPSRSAHQASGAAPQLARFRREVT</sequence>
<accession>A0ABV5P603</accession>
<dbReference type="RefSeq" id="WP_345219356.1">
    <property type="nucleotide sequence ID" value="NZ_BAAAXE010000002.1"/>
</dbReference>
<keyword evidence="2" id="KW-1185">Reference proteome</keyword>
<name>A0ABV5P603_STRCM</name>
<comment type="caution">
    <text evidence="1">The sequence shown here is derived from an EMBL/GenBank/DDBJ whole genome shotgun (WGS) entry which is preliminary data.</text>
</comment>
<evidence type="ECO:0000313" key="1">
    <source>
        <dbReference type="EMBL" id="MFB9518625.1"/>
    </source>
</evidence>
<dbReference type="EMBL" id="JBHMCR010000001">
    <property type="protein sequence ID" value="MFB9518625.1"/>
    <property type="molecule type" value="Genomic_DNA"/>
</dbReference>
<evidence type="ECO:0000313" key="2">
    <source>
        <dbReference type="Proteomes" id="UP001589718"/>
    </source>
</evidence>
<dbReference type="Proteomes" id="UP001589718">
    <property type="component" value="Unassembled WGS sequence"/>
</dbReference>
<protein>
    <submittedName>
        <fullName evidence="1">Uncharacterized protein</fullName>
    </submittedName>
</protein>
<proteinExistence type="predicted"/>
<organism evidence="1 2">
    <name type="scientific">Streptomyces cremeus</name>
    <dbReference type="NCBI Taxonomy" id="66881"/>
    <lineage>
        <taxon>Bacteria</taxon>
        <taxon>Bacillati</taxon>
        <taxon>Actinomycetota</taxon>
        <taxon>Actinomycetes</taxon>
        <taxon>Kitasatosporales</taxon>
        <taxon>Streptomycetaceae</taxon>
        <taxon>Streptomyces</taxon>
    </lineage>
</organism>
<reference evidence="1 2" key="1">
    <citation type="submission" date="2024-09" db="EMBL/GenBank/DDBJ databases">
        <authorList>
            <person name="Sun Q."/>
            <person name="Mori K."/>
        </authorList>
    </citation>
    <scope>NUCLEOTIDE SEQUENCE [LARGE SCALE GENOMIC DNA]</scope>
    <source>
        <strain evidence="1 2">JCM 4362</strain>
    </source>
</reference>
<gene>
    <name evidence="1" type="ORF">ACFFTU_01485</name>
</gene>